<protein>
    <submittedName>
        <fullName evidence="2">CubicO group peptidase, beta-lactamase class C family</fullName>
    </submittedName>
</protein>
<proteinExistence type="predicted"/>
<reference evidence="2 3" key="1">
    <citation type="submission" date="2022-06" db="EMBL/GenBank/DDBJ databases">
        <title>Genomic Encyclopedia of Archaeal and Bacterial Type Strains, Phase II (KMG-II): from individual species to whole genera.</title>
        <authorList>
            <person name="Goeker M."/>
        </authorList>
    </citation>
    <scope>NUCLEOTIDE SEQUENCE [LARGE SCALE GENOMIC DNA]</scope>
    <source>
        <strain evidence="2 3">DSM 40477</strain>
    </source>
</reference>
<evidence type="ECO:0000313" key="2">
    <source>
        <dbReference type="EMBL" id="MCP2257679.1"/>
    </source>
</evidence>
<accession>A0ABT1HQ75</accession>
<sequence length="392" mass="42248">MTEIHGFVQQGFEPVRDAFAENFAEGRDAGAAVTVYQHGRPVVDLWAGVADAESGRPWTPETLQFVFSSTKGVTATCALLLARRGELDLDAPVAAYWPEFAAEGKAHIPVRWLLTHQAGLPALDRRLPLADALRWDPMVEALAAQRPMWEPGSAHGYHALTFGWLVGEVVRRVSGRGVGTFFREEIAEPLGLDFWIGLPPSEHHRVSRAWFPEMDALTTLDPDSVPPEIRNATAAVTDPTSLSMRSHQVTEPQFDHADPRVWAAEVPAINGIGTAHSLARLYAALLGEVDGLRLLDDATLAEASTAQVSGVDIVHQLPSRVGLGFVLPSPQGQPGLLLGPRSFGHPGLGGSLAFADLEHGIGFGYVTNRLSILTMVDPRALRLARAVYAALG</sequence>
<dbReference type="InterPro" id="IPR012338">
    <property type="entry name" value="Beta-lactam/transpept-like"/>
</dbReference>
<dbReference type="InterPro" id="IPR052907">
    <property type="entry name" value="Beta-lactamase/esterase"/>
</dbReference>
<organism evidence="2 3">
    <name type="scientific">Streptoalloteichus tenebrarius (strain ATCC 17920 / DSM 40477 / JCM 4838 / CBS 697.72 / NBRC 16177 / NCIMB 11028 / NRRL B-12390 / A12253. 1 / ISP 5477)</name>
    <name type="common">Streptomyces tenebrarius</name>
    <dbReference type="NCBI Taxonomy" id="1933"/>
    <lineage>
        <taxon>Bacteria</taxon>
        <taxon>Bacillati</taxon>
        <taxon>Actinomycetota</taxon>
        <taxon>Actinomycetes</taxon>
        <taxon>Pseudonocardiales</taxon>
        <taxon>Pseudonocardiaceae</taxon>
        <taxon>Streptoalloteichus</taxon>
    </lineage>
</organism>
<dbReference type="PANTHER" id="PTHR43319">
    <property type="entry name" value="BETA-LACTAMASE-RELATED"/>
    <property type="match status" value="1"/>
</dbReference>
<evidence type="ECO:0000313" key="3">
    <source>
        <dbReference type="Proteomes" id="UP001205311"/>
    </source>
</evidence>
<dbReference type="Gene3D" id="3.40.710.10">
    <property type="entry name" value="DD-peptidase/beta-lactamase superfamily"/>
    <property type="match status" value="1"/>
</dbReference>
<dbReference type="InterPro" id="IPR001466">
    <property type="entry name" value="Beta-lactam-related"/>
</dbReference>
<keyword evidence="3" id="KW-1185">Reference proteome</keyword>
<feature type="domain" description="Beta-lactamase-related" evidence="1">
    <location>
        <begin position="20"/>
        <end position="372"/>
    </location>
</feature>
<gene>
    <name evidence="2" type="ORF">LX15_001364</name>
</gene>
<dbReference type="RefSeq" id="WP_253668618.1">
    <property type="nucleotide sequence ID" value="NZ_JAMTCP010000004.1"/>
</dbReference>
<dbReference type="PANTHER" id="PTHR43319:SF3">
    <property type="entry name" value="BETA-LACTAMASE-RELATED DOMAIN-CONTAINING PROTEIN"/>
    <property type="match status" value="1"/>
</dbReference>
<dbReference type="SUPFAM" id="SSF56601">
    <property type="entry name" value="beta-lactamase/transpeptidase-like"/>
    <property type="match status" value="1"/>
</dbReference>
<dbReference type="Proteomes" id="UP001205311">
    <property type="component" value="Unassembled WGS sequence"/>
</dbReference>
<name>A0ABT1HQ75_STRSD</name>
<dbReference type="Pfam" id="PF00144">
    <property type="entry name" value="Beta-lactamase"/>
    <property type="match status" value="1"/>
</dbReference>
<evidence type="ECO:0000259" key="1">
    <source>
        <dbReference type="Pfam" id="PF00144"/>
    </source>
</evidence>
<dbReference type="EMBL" id="JAMTCP010000004">
    <property type="protein sequence ID" value="MCP2257679.1"/>
    <property type="molecule type" value="Genomic_DNA"/>
</dbReference>
<comment type="caution">
    <text evidence="2">The sequence shown here is derived from an EMBL/GenBank/DDBJ whole genome shotgun (WGS) entry which is preliminary data.</text>
</comment>